<organism evidence="3 4">
    <name type="scientific">Curvibacter cyanobacteriorum</name>
    <dbReference type="NCBI Taxonomy" id="3026422"/>
    <lineage>
        <taxon>Bacteria</taxon>
        <taxon>Pseudomonadati</taxon>
        <taxon>Pseudomonadota</taxon>
        <taxon>Betaproteobacteria</taxon>
        <taxon>Burkholderiales</taxon>
        <taxon>Comamonadaceae</taxon>
        <taxon>Curvibacter</taxon>
    </lineage>
</organism>
<keyword evidence="1" id="KW-0175">Coiled coil</keyword>
<name>A0ABT5N0I7_9BURK</name>
<dbReference type="PANTHER" id="PTHR40278:SF2">
    <property type="entry name" value="TYPE IV PILUS INNER MEMBRANE COMPONENT PILN"/>
    <property type="match status" value="1"/>
</dbReference>
<sequence length="199" mass="22140">MILINLLPHREAARLKRKEAFQVTLVASALVGGAVVALVYLTYQSLIAEQQGRNEVLRSEIKNLETQIKEISNIEMEIAALKARQKAVEDLQSDRNAQTFLMNELVRQLPDGVYITSMRQEGGTILIQGVAQSNQRVSEVLKNFASGSTWFARPELLEIQAGSVSLSSRDQRRVANFGMRFQLLRASEVEKAAEAAAKK</sequence>
<keyword evidence="2" id="KW-0472">Membrane</keyword>
<keyword evidence="4" id="KW-1185">Reference proteome</keyword>
<comment type="caution">
    <text evidence="3">The sequence shown here is derived from an EMBL/GenBank/DDBJ whole genome shotgun (WGS) entry which is preliminary data.</text>
</comment>
<keyword evidence="2" id="KW-1133">Transmembrane helix</keyword>
<evidence type="ECO:0000313" key="3">
    <source>
        <dbReference type="EMBL" id="MDD0839171.1"/>
    </source>
</evidence>
<dbReference type="InterPro" id="IPR052534">
    <property type="entry name" value="Extracell_DNA_Util/SecSys_Comp"/>
</dbReference>
<dbReference type="EMBL" id="JAQSIP010000004">
    <property type="protein sequence ID" value="MDD0839171.1"/>
    <property type="molecule type" value="Genomic_DNA"/>
</dbReference>
<proteinExistence type="predicted"/>
<accession>A0ABT5N0I7</accession>
<evidence type="ECO:0000256" key="1">
    <source>
        <dbReference type="SAM" id="Coils"/>
    </source>
</evidence>
<evidence type="ECO:0000313" key="4">
    <source>
        <dbReference type="Proteomes" id="UP001528673"/>
    </source>
</evidence>
<dbReference type="Pfam" id="PF05137">
    <property type="entry name" value="PilN"/>
    <property type="match status" value="1"/>
</dbReference>
<dbReference type="PANTHER" id="PTHR40278">
    <property type="entry name" value="DNA UTILIZATION PROTEIN HOFN"/>
    <property type="match status" value="1"/>
</dbReference>
<protein>
    <submittedName>
        <fullName evidence="3">PilN domain-containing protein</fullName>
    </submittedName>
</protein>
<feature type="transmembrane region" description="Helical" evidence="2">
    <location>
        <begin position="20"/>
        <end position="43"/>
    </location>
</feature>
<dbReference type="RefSeq" id="WP_273951745.1">
    <property type="nucleotide sequence ID" value="NZ_JAQSIP010000004.1"/>
</dbReference>
<dbReference type="InterPro" id="IPR007813">
    <property type="entry name" value="PilN"/>
</dbReference>
<keyword evidence="2" id="KW-0812">Transmembrane</keyword>
<dbReference type="Proteomes" id="UP001528673">
    <property type="component" value="Unassembled WGS sequence"/>
</dbReference>
<reference evidence="3 4" key="1">
    <citation type="submission" date="2023-02" db="EMBL/GenBank/DDBJ databases">
        <title>Bacterial whole genomic sequence of Curvibacter sp. HBC61.</title>
        <authorList>
            <person name="Le V."/>
            <person name="Ko S.-R."/>
            <person name="Ahn C.-Y."/>
            <person name="Oh H.-M."/>
        </authorList>
    </citation>
    <scope>NUCLEOTIDE SEQUENCE [LARGE SCALE GENOMIC DNA]</scope>
    <source>
        <strain evidence="3 4">HBC61</strain>
    </source>
</reference>
<evidence type="ECO:0000256" key="2">
    <source>
        <dbReference type="SAM" id="Phobius"/>
    </source>
</evidence>
<gene>
    <name evidence="3" type="ORF">PSQ40_11350</name>
</gene>
<feature type="coiled-coil region" evidence="1">
    <location>
        <begin position="47"/>
        <end position="91"/>
    </location>
</feature>